<proteinExistence type="inferred from homology"/>
<keyword evidence="3" id="KW-0285">Flavoprotein</keyword>
<evidence type="ECO:0000259" key="5">
    <source>
        <dbReference type="Pfam" id="PF07992"/>
    </source>
</evidence>
<keyword evidence="4" id="KW-0274">FAD</keyword>
<evidence type="ECO:0000256" key="2">
    <source>
        <dbReference type="ARBA" id="ARBA00006442"/>
    </source>
</evidence>
<comment type="similarity">
    <text evidence="2">Belongs to the FAD-dependent oxidoreductase family.</text>
</comment>
<dbReference type="PANTHER" id="PTHR43429">
    <property type="entry name" value="PYRIDINE NUCLEOTIDE-DISULFIDE OXIDOREDUCTASE DOMAIN-CONTAINING"/>
    <property type="match status" value="1"/>
</dbReference>
<name>A0A1E3X6C3_9BACT</name>
<dbReference type="InterPro" id="IPR023753">
    <property type="entry name" value="FAD/NAD-binding_dom"/>
</dbReference>
<dbReference type="GO" id="GO:0016491">
    <property type="term" value="F:oxidoreductase activity"/>
    <property type="evidence" value="ECO:0007669"/>
    <property type="project" value="InterPro"/>
</dbReference>
<accession>A0A1E3X6C3</accession>
<reference evidence="6 7" key="1">
    <citation type="submission" date="2016-07" db="EMBL/GenBank/DDBJ databases">
        <title>Draft genome of Scalindua rubra, obtained from a brine-seawater interface in the Red Sea, sheds light on salt adaptation in anammox bacteria.</title>
        <authorList>
            <person name="Speth D.R."/>
            <person name="Lagkouvardos I."/>
            <person name="Wang Y."/>
            <person name="Qian P.-Y."/>
            <person name="Dutilh B.E."/>
            <person name="Jetten M.S."/>
        </authorList>
    </citation>
    <scope>NUCLEOTIDE SEQUENCE [LARGE SCALE GENOMIC DNA]</scope>
    <source>
        <strain evidence="6">BSI-1</strain>
    </source>
</reference>
<dbReference type="SUPFAM" id="SSF51905">
    <property type="entry name" value="FAD/NAD(P)-binding domain"/>
    <property type="match status" value="1"/>
</dbReference>
<dbReference type="PANTHER" id="PTHR43429:SF3">
    <property type="entry name" value="NITRITE REDUCTASE [NAD(P)H]"/>
    <property type="match status" value="1"/>
</dbReference>
<gene>
    <name evidence="6" type="ORF">SCARUB_03754</name>
</gene>
<dbReference type="InterPro" id="IPR036188">
    <property type="entry name" value="FAD/NAD-bd_sf"/>
</dbReference>
<organism evidence="6 7">
    <name type="scientific">Candidatus Scalindua rubra</name>
    <dbReference type="NCBI Taxonomy" id="1872076"/>
    <lineage>
        <taxon>Bacteria</taxon>
        <taxon>Pseudomonadati</taxon>
        <taxon>Planctomycetota</taxon>
        <taxon>Candidatus Brocadiia</taxon>
        <taxon>Candidatus Brocadiales</taxon>
        <taxon>Candidatus Scalinduaceae</taxon>
        <taxon>Candidatus Scalindua</taxon>
    </lineage>
</organism>
<dbReference type="InterPro" id="IPR050260">
    <property type="entry name" value="FAD-bd_OxRdtase"/>
</dbReference>
<dbReference type="PRINTS" id="PR00368">
    <property type="entry name" value="FADPNR"/>
</dbReference>
<evidence type="ECO:0000256" key="4">
    <source>
        <dbReference type="ARBA" id="ARBA00022827"/>
    </source>
</evidence>
<feature type="domain" description="FAD/NAD(P)-binding" evidence="5">
    <location>
        <begin position="1"/>
        <end position="275"/>
    </location>
</feature>
<evidence type="ECO:0000313" key="7">
    <source>
        <dbReference type="Proteomes" id="UP000094056"/>
    </source>
</evidence>
<dbReference type="Pfam" id="PF07992">
    <property type="entry name" value="Pyr_redox_2"/>
    <property type="match status" value="1"/>
</dbReference>
<evidence type="ECO:0000256" key="3">
    <source>
        <dbReference type="ARBA" id="ARBA00022630"/>
    </source>
</evidence>
<dbReference type="AlphaFoldDB" id="A0A1E3X6C3"/>
<dbReference type="Gene3D" id="3.50.50.60">
    <property type="entry name" value="FAD/NAD(P)-binding domain"/>
    <property type="match status" value="2"/>
</dbReference>
<dbReference type="PRINTS" id="PR00411">
    <property type="entry name" value="PNDRDTASEI"/>
</dbReference>
<sequence length="333" mass="37855">MKHVIIGAGVAGITAAKTIKEIDKNAEVVVIGDEMFFPYKRFLLTEFLCGSIKRDELIFFSMELLKELGIKLRKGEYVKTIEPSRKLIKLLHNEVVHYDKLLIATGGRPGLGLVLRPYKKHIQCYYSMNDILILKKKLPEIQKCIVFGEGVSCLDLISGLCNLEKQVTYIIKGVRADFGLKGSEFYGELHDFLEEKGVEIITEDQVASIEKMNRHYRVETLKQKELTADIVFAWDYYKPKISCIEGTVIGKKLGILVNVRLETSVEHIYAAGDCVEIYHPGIKGYWINFGLPNAFEQGTIAGKNMLGQNEEYKIHEAIAFNLMGKSLKARWWK</sequence>
<evidence type="ECO:0000256" key="1">
    <source>
        <dbReference type="ARBA" id="ARBA00001974"/>
    </source>
</evidence>
<comment type="cofactor">
    <cofactor evidence="1">
        <name>FAD</name>
        <dbReference type="ChEBI" id="CHEBI:57692"/>
    </cofactor>
</comment>
<evidence type="ECO:0000313" key="6">
    <source>
        <dbReference type="EMBL" id="ODS31132.1"/>
    </source>
</evidence>
<comment type="caution">
    <text evidence="6">The sequence shown here is derived from an EMBL/GenBank/DDBJ whole genome shotgun (WGS) entry which is preliminary data.</text>
</comment>
<dbReference type="Proteomes" id="UP000094056">
    <property type="component" value="Unassembled WGS sequence"/>
</dbReference>
<dbReference type="EMBL" id="MAYW01000141">
    <property type="protein sequence ID" value="ODS31132.1"/>
    <property type="molecule type" value="Genomic_DNA"/>
</dbReference>
<protein>
    <submittedName>
        <fullName evidence="6">FAD-dependent pyridine nucleotide-disulfide oxidoreductase</fullName>
    </submittedName>
</protein>